<dbReference type="SUPFAM" id="SSF48371">
    <property type="entry name" value="ARM repeat"/>
    <property type="match status" value="1"/>
</dbReference>
<dbReference type="Gene3D" id="1.25.10.10">
    <property type="entry name" value="Leucine-rich Repeat Variant"/>
    <property type="match status" value="1"/>
</dbReference>
<dbReference type="Pfam" id="PF08569">
    <property type="entry name" value="Mo25"/>
    <property type="match status" value="1"/>
</dbReference>
<dbReference type="InterPro" id="IPR016024">
    <property type="entry name" value="ARM-type_fold"/>
</dbReference>
<dbReference type="PANTHER" id="PTHR10182:SF3">
    <property type="entry name" value="PROTEIN MO25"/>
    <property type="match status" value="1"/>
</dbReference>
<dbReference type="PANTHER" id="PTHR10182">
    <property type="entry name" value="CALCIUM-BINDING PROTEIN 39-RELATED"/>
    <property type="match status" value="1"/>
</dbReference>
<reference evidence="2" key="1">
    <citation type="submission" date="2019-11" db="UniProtKB">
        <authorList>
            <consortium name="WormBaseParasite"/>
        </authorList>
    </citation>
    <scope>IDENTIFICATION</scope>
</reference>
<sequence>MPVMPIFNKHKQPREHIAVIYDNLVVLDNATKNEKDRRKAVEEIARALNALKETLTDRSDARVSGKDKDLDFTNAERSRISEIVSDVTQEIINRDMFPLILAHLDAIEFESCKQIVELFGHILRKPARPFNPMVQYLCERPELLATLLQGYNTPETAIHFGAILRDACRNDNITKLVLGSPGFYDLFGHVQGTAFDISSDAFATLRDLLTRHKPEVADFLVHNYDVFFKHYLTMLTSDNYVTKRQALKLLGELLLDRHNSEIMNRYIADPENLKLMMNLLKSKEKQIAFETFHCFKVFVASPTKSRPVHMILYQNQDKLISFLQSFQTDRSDDTQFNDEKQYLIKQIRELRPLAPL</sequence>
<protein>
    <submittedName>
        <fullName evidence="2">Calcium-binding protein 39-like</fullName>
    </submittedName>
</protein>
<accession>A0A5K3ERM0</accession>
<proteinExistence type="inferred from homology"/>
<dbReference type="WBParaSite" id="MCU_002172-RA">
    <property type="protein sequence ID" value="MCU_002172-RA"/>
    <property type="gene ID" value="MCU_002172"/>
</dbReference>
<evidence type="ECO:0000256" key="1">
    <source>
        <dbReference type="ARBA" id="ARBA00011012"/>
    </source>
</evidence>
<dbReference type="GO" id="GO:0035556">
    <property type="term" value="P:intracellular signal transduction"/>
    <property type="evidence" value="ECO:0007669"/>
    <property type="project" value="TreeGrafter"/>
</dbReference>
<dbReference type="AlphaFoldDB" id="A0A5K3ERM0"/>
<evidence type="ECO:0000313" key="2">
    <source>
        <dbReference type="WBParaSite" id="MCU_002172-RA"/>
    </source>
</evidence>
<dbReference type="GO" id="GO:0043539">
    <property type="term" value="F:protein serine/threonine kinase activator activity"/>
    <property type="evidence" value="ECO:0007669"/>
    <property type="project" value="TreeGrafter"/>
</dbReference>
<dbReference type="InterPro" id="IPR011989">
    <property type="entry name" value="ARM-like"/>
</dbReference>
<name>A0A5K3ERM0_MESCO</name>
<dbReference type="InterPro" id="IPR013878">
    <property type="entry name" value="Mo25"/>
</dbReference>
<comment type="similarity">
    <text evidence="1">Belongs to the Mo25 family.</text>
</comment>
<organism evidence="2">
    <name type="scientific">Mesocestoides corti</name>
    <name type="common">Flatworm</name>
    <dbReference type="NCBI Taxonomy" id="53468"/>
    <lineage>
        <taxon>Eukaryota</taxon>
        <taxon>Metazoa</taxon>
        <taxon>Spiralia</taxon>
        <taxon>Lophotrochozoa</taxon>
        <taxon>Platyhelminthes</taxon>
        <taxon>Cestoda</taxon>
        <taxon>Eucestoda</taxon>
        <taxon>Cyclophyllidea</taxon>
        <taxon>Mesocestoididae</taxon>
        <taxon>Mesocestoides</taxon>
    </lineage>
</organism>